<protein>
    <submittedName>
        <fullName evidence="1">Uncharacterized protein</fullName>
    </submittedName>
</protein>
<comment type="caution">
    <text evidence="1">The sequence shown here is derived from an EMBL/GenBank/DDBJ whole genome shotgun (WGS) entry which is preliminary data.</text>
</comment>
<dbReference type="OrthoDB" id="3059123at2759"/>
<gene>
    <name evidence="1" type="ORF">D9619_010419</name>
</gene>
<dbReference type="EMBL" id="JAACJJ010000058">
    <property type="protein sequence ID" value="KAF5310235.1"/>
    <property type="molecule type" value="Genomic_DNA"/>
</dbReference>
<sequence length="452" mass="51535">MYEYRDNYGKARPADMDLQNRPSVADTAINDFEAYMEYMDAARLKAAIRNFKLVVERYPIHQNPSLKTTLVNYVVAVWRHYVDCGRSPDDLDKVICLSTEARNSWSGEKNIEPYVSLLNTLAGAYFEQYQRAFGPSPIRPHKKQKAFDNAIKYYIELRDNPATGNQQTVLETTLMHCAVAVWRRYVDCGQSPEDLGEVIRLSTKARNSWSGEKNIEPYVSLLNTLAGACFEQYQRAFGPSRINPHEKQKAFDNAIKYYTELKGHATTRGQRSAIQIQLGVMFRMQSILEQTLDRFNIGVQHLQDALMEATEAESEIGVGDKDKDTKEEKKVAVDDIKATCLVNLADFYEVRYKLAGDSRKVHGDLTKAINSNTKAKLILEDLQSPELPACLFNLARQHYFRWLHTGDQSDHDMAKWMAKTAQDIVHADELLKGEINQILNVLEDLVVLEPVV</sequence>
<dbReference type="Proteomes" id="UP000567179">
    <property type="component" value="Unassembled WGS sequence"/>
</dbReference>
<proteinExistence type="predicted"/>
<evidence type="ECO:0000313" key="1">
    <source>
        <dbReference type="EMBL" id="KAF5310235.1"/>
    </source>
</evidence>
<accession>A0A8H5ASH6</accession>
<reference evidence="1 2" key="1">
    <citation type="journal article" date="2020" name="ISME J.">
        <title>Uncovering the hidden diversity of litter-decomposition mechanisms in mushroom-forming fungi.</title>
        <authorList>
            <person name="Floudas D."/>
            <person name="Bentzer J."/>
            <person name="Ahren D."/>
            <person name="Johansson T."/>
            <person name="Persson P."/>
            <person name="Tunlid A."/>
        </authorList>
    </citation>
    <scope>NUCLEOTIDE SEQUENCE [LARGE SCALE GENOMIC DNA]</scope>
    <source>
        <strain evidence="1 2">CBS 101986</strain>
    </source>
</reference>
<name>A0A8H5ASH6_9AGAR</name>
<evidence type="ECO:0000313" key="2">
    <source>
        <dbReference type="Proteomes" id="UP000567179"/>
    </source>
</evidence>
<organism evidence="1 2">
    <name type="scientific">Psilocybe cf. subviscida</name>
    <dbReference type="NCBI Taxonomy" id="2480587"/>
    <lineage>
        <taxon>Eukaryota</taxon>
        <taxon>Fungi</taxon>
        <taxon>Dikarya</taxon>
        <taxon>Basidiomycota</taxon>
        <taxon>Agaricomycotina</taxon>
        <taxon>Agaricomycetes</taxon>
        <taxon>Agaricomycetidae</taxon>
        <taxon>Agaricales</taxon>
        <taxon>Agaricineae</taxon>
        <taxon>Strophariaceae</taxon>
        <taxon>Psilocybe</taxon>
    </lineage>
</organism>
<keyword evidence="2" id="KW-1185">Reference proteome</keyword>
<dbReference type="AlphaFoldDB" id="A0A8H5ASH6"/>